<feature type="binding site" evidence="1">
    <location>
        <position position="226"/>
    </location>
    <ligand>
        <name>Zn(2+)</name>
        <dbReference type="ChEBI" id="CHEBI:29105"/>
    </ligand>
</feature>
<dbReference type="InterPro" id="IPR036703">
    <property type="entry name" value="MOB_kinase_act_sf"/>
</dbReference>
<proteinExistence type="predicted"/>
<dbReference type="Proteomes" id="UP000281553">
    <property type="component" value="Unassembled WGS sequence"/>
</dbReference>
<evidence type="ECO:0000313" key="2">
    <source>
        <dbReference type="EMBL" id="VDN23560.1"/>
    </source>
</evidence>
<feature type="binding site" evidence="1">
    <location>
        <position position="139"/>
    </location>
    <ligand>
        <name>Zn(2+)</name>
        <dbReference type="ChEBI" id="CHEBI:29105"/>
    </ligand>
</feature>
<feature type="binding site" evidence="1">
    <location>
        <position position="221"/>
    </location>
    <ligand>
        <name>Zn(2+)</name>
        <dbReference type="ChEBI" id="CHEBI:29105"/>
    </ligand>
</feature>
<feature type="binding site" evidence="1">
    <location>
        <position position="144"/>
    </location>
    <ligand>
        <name>Zn(2+)</name>
        <dbReference type="ChEBI" id="CHEBI:29105"/>
    </ligand>
</feature>
<dbReference type="Pfam" id="PF03637">
    <property type="entry name" value="Mob1_phocein"/>
    <property type="match status" value="1"/>
</dbReference>
<evidence type="ECO:0000313" key="3">
    <source>
        <dbReference type="Proteomes" id="UP000281553"/>
    </source>
</evidence>
<dbReference type="SUPFAM" id="SSF101152">
    <property type="entry name" value="Mob1/phocein"/>
    <property type="match status" value="1"/>
</dbReference>
<protein>
    <recommendedName>
        <fullName evidence="4">MOB kinase activator 3A</fullName>
    </recommendedName>
</protein>
<keyword evidence="1" id="KW-0862">Zinc</keyword>
<keyword evidence="1" id="KW-0479">Metal-binding</keyword>
<dbReference type="OrthoDB" id="8170117at2759"/>
<evidence type="ECO:0008006" key="4">
    <source>
        <dbReference type="Google" id="ProtNLM"/>
    </source>
</evidence>
<dbReference type="PANTHER" id="PTHR22599">
    <property type="entry name" value="MPS ONE BINDER KINASE ACTIVATOR-LIKE MOB"/>
    <property type="match status" value="1"/>
</dbReference>
<accession>A0A3P7MBJ8</accession>
<reference evidence="2 3" key="1">
    <citation type="submission" date="2018-11" db="EMBL/GenBank/DDBJ databases">
        <authorList>
            <consortium name="Pathogen Informatics"/>
        </authorList>
    </citation>
    <scope>NUCLEOTIDE SEQUENCE [LARGE SCALE GENOMIC DNA]</scope>
</reference>
<keyword evidence="3" id="KW-1185">Reference proteome</keyword>
<dbReference type="AlphaFoldDB" id="A0A3P7MBJ8"/>
<name>A0A3P7MBJ8_DIBLA</name>
<dbReference type="Gene3D" id="1.20.140.30">
    <property type="entry name" value="MOB kinase activator"/>
    <property type="match status" value="1"/>
</dbReference>
<dbReference type="SMART" id="SM01388">
    <property type="entry name" value="Mob1_phocein"/>
    <property type="match status" value="1"/>
</dbReference>
<gene>
    <name evidence="2" type="ORF">DILT_LOCUS14276</name>
</gene>
<dbReference type="InterPro" id="IPR005301">
    <property type="entry name" value="MOB_kinase_act_fam"/>
</dbReference>
<evidence type="ECO:0000256" key="1">
    <source>
        <dbReference type="PIRSR" id="PIRSR605301-1"/>
    </source>
</evidence>
<organism evidence="2 3">
    <name type="scientific">Dibothriocephalus latus</name>
    <name type="common">Fish tapeworm</name>
    <name type="synonym">Diphyllobothrium latum</name>
    <dbReference type="NCBI Taxonomy" id="60516"/>
    <lineage>
        <taxon>Eukaryota</taxon>
        <taxon>Metazoa</taxon>
        <taxon>Spiralia</taxon>
        <taxon>Lophotrochozoa</taxon>
        <taxon>Platyhelminthes</taxon>
        <taxon>Cestoda</taxon>
        <taxon>Eucestoda</taxon>
        <taxon>Diphyllobothriidea</taxon>
        <taxon>Diphyllobothriidae</taxon>
        <taxon>Dibothriocephalus</taxon>
    </lineage>
</organism>
<sequence length="272" mass="31326">MAAQERTAVSMFHLVNHPTQASHGWNLELIKLQSAGGGGPQKCSWWGTLRLAALSLSALTHAAAQASMELTFRPKKKFPPETIRYHLHKQAEASLSAGVDLREAVKKPADEELNDWIAVHVVDFYNRINLIYGTICDRCTAESCPRMTGGKKFEYHWRDNNRYRKPTPVSAPDYIGLLMDWIDEQINDPVLFPTSMDVPFPKNYHNVVKKIMSRLYRVFVHVYIHHFDRLMEIGAEAHVNVCYKHFYYFVTYFDLIDPKELEPLVSFLTDLV</sequence>
<dbReference type="EMBL" id="UYRU01073535">
    <property type="protein sequence ID" value="VDN23560.1"/>
    <property type="molecule type" value="Genomic_DNA"/>
</dbReference>